<evidence type="ECO:0000313" key="2">
    <source>
        <dbReference type="Proteomes" id="UP000540556"/>
    </source>
</evidence>
<accession>A0A7W4PQ04</accession>
<keyword evidence="1" id="KW-0808">Transferase</keyword>
<dbReference type="InterPro" id="IPR029044">
    <property type="entry name" value="Nucleotide-diphossugar_trans"/>
</dbReference>
<dbReference type="InterPro" id="IPR002495">
    <property type="entry name" value="Glyco_trans_8"/>
</dbReference>
<gene>
    <name evidence="1" type="ORF">HLH27_13410</name>
</gene>
<organism evidence="1 2">
    <name type="scientific">Gluconacetobacter takamatsuzukensis</name>
    <dbReference type="NCBI Taxonomy" id="1286190"/>
    <lineage>
        <taxon>Bacteria</taxon>
        <taxon>Pseudomonadati</taxon>
        <taxon>Pseudomonadota</taxon>
        <taxon>Alphaproteobacteria</taxon>
        <taxon>Acetobacterales</taxon>
        <taxon>Acetobacteraceae</taxon>
        <taxon>Gluconacetobacter</taxon>
    </lineage>
</organism>
<comment type="caution">
    <text evidence="1">The sequence shown here is derived from an EMBL/GenBank/DDBJ whole genome shotgun (WGS) entry which is preliminary data.</text>
</comment>
<reference evidence="1 2" key="1">
    <citation type="submission" date="2020-04" db="EMBL/GenBank/DDBJ databases">
        <title>Description of novel Gluconacetobacter.</title>
        <authorList>
            <person name="Sombolestani A."/>
        </authorList>
    </citation>
    <scope>NUCLEOTIDE SEQUENCE [LARGE SCALE GENOMIC DNA]</scope>
    <source>
        <strain evidence="1 2">LMG 27800</strain>
    </source>
</reference>
<name>A0A7W4PQ04_9PROT</name>
<protein>
    <submittedName>
        <fullName evidence="1">Glycosyl transferase family 8</fullName>
    </submittedName>
</protein>
<dbReference type="Pfam" id="PF01501">
    <property type="entry name" value="Glyco_transf_8"/>
    <property type="match status" value="1"/>
</dbReference>
<dbReference type="EMBL" id="JABEQK010000011">
    <property type="protein sequence ID" value="MBB2206005.1"/>
    <property type="molecule type" value="Genomic_DNA"/>
</dbReference>
<dbReference type="Gene3D" id="3.90.550.10">
    <property type="entry name" value="Spore Coat Polysaccharide Biosynthesis Protein SpsA, Chain A"/>
    <property type="match status" value="1"/>
</dbReference>
<dbReference type="SUPFAM" id="SSF53448">
    <property type="entry name" value="Nucleotide-diphospho-sugar transferases"/>
    <property type="match status" value="1"/>
</dbReference>
<evidence type="ECO:0000313" key="1">
    <source>
        <dbReference type="EMBL" id="MBB2206005.1"/>
    </source>
</evidence>
<dbReference type="GO" id="GO:0016757">
    <property type="term" value="F:glycosyltransferase activity"/>
    <property type="evidence" value="ECO:0007669"/>
    <property type="project" value="InterPro"/>
</dbReference>
<sequence length="353" mass="39799">MRTGEPARAENQSQGVAKICVCYTPDLSYLFPSFVSALQARRFAPRSLADIVIIAFGIDPVAEVIFAEACARADIVFMSRSEADIQGAPAMLARLFLSDLLPPQYESFLYVDGDTQIRGPLDDLLMKPVPHGMFYGTADPMTFTRGDEDRLSRSVAAHFASLGLSSADTCRYFNTGVIYAERRGWARIGAEAWKVFSSQSGASRFPDQDVLNLVGLPYCLSMSLAWNFPVYMNNIRVASAIRPRIVHYMSRPKPWEGVFPPWNADASVAYREAALAFPETARYWRRMGRMKWVRYHVQQRYKRMQEIFAWGFGAKRRRILAYERMLKRAEAMPGLSDRAVVQPVLSPSVGATF</sequence>
<proteinExistence type="predicted"/>
<dbReference type="AlphaFoldDB" id="A0A7W4PQ04"/>
<keyword evidence="2" id="KW-1185">Reference proteome</keyword>
<dbReference type="RefSeq" id="WP_182950552.1">
    <property type="nucleotide sequence ID" value="NZ_JABEQK010000011.1"/>
</dbReference>
<dbReference type="Proteomes" id="UP000540556">
    <property type="component" value="Unassembled WGS sequence"/>
</dbReference>